<evidence type="ECO:0000256" key="7">
    <source>
        <dbReference type="ARBA" id="ARBA00023002"/>
    </source>
</evidence>
<dbReference type="PANTHER" id="PTHR11748">
    <property type="entry name" value="D-LACTATE DEHYDROGENASE"/>
    <property type="match status" value="1"/>
</dbReference>
<dbReference type="InterPro" id="IPR016169">
    <property type="entry name" value="FAD-bd_PCMH_sub2"/>
</dbReference>
<dbReference type="AlphaFoldDB" id="A0A9P8PLG0"/>
<comment type="caution">
    <text evidence="13">The sequence shown here is derived from an EMBL/GenBank/DDBJ whole genome shotgun (WGS) entry which is preliminary data.</text>
</comment>
<evidence type="ECO:0000256" key="10">
    <source>
        <dbReference type="ARBA" id="ARBA00051436"/>
    </source>
</evidence>
<evidence type="ECO:0000256" key="2">
    <source>
        <dbReference type="ARBA" id="ARBA00004173"/>
    </source>
</evidence>
<evidence type="ECO:0000256" key="3">
    <source>
        <dbReference type="ARBA" id="ARBA00008000"/>
    </source>
</evidence>
<dbReference type="InterPro" id="IPR016164">
    <property type="entry name" value="FAD-linked_Oxase-like_C"/>
</dbReference>
<dbReference type="Proteomes" id="UP000769528">
    <property type="component" value="Unassembled WGS sequence"/>
</dbReference>
<dbReference type="FunFam" id="1.10.45.10:FF:000001">
    <property type="entry name" value="D-lactate dehydrogenase mitochondrial"/>
    <property type="match status" value="1"/>
</dbReference>
<organism evidence="13 14">
    <name type="scientific">Wickerhamomyces mucosus</name>
    <dbReference type="NCBI Taxonomy" id="1378264"/>
    <lineage>
        <taxon>Eukaryota</taxon>
        <taxon>Fungi</taxon>
        <taxon>Dikarya</taxon>
        <taxon>Ascomycota</taxon>
        <taxon>Saccharomycotina</taxon>
        <taxon>Saccharomycetes</taxon>
        <taxon>Phaffomycetales</taxon>
        <taxon>Wickerhamomycetaceae</taxon>
        <taxon>Wickerhamomyces</taxon>
    </lineage>
</organism>
<evidence type="ECO:0000313" key="13">
    <source>
        <dbReference type="EMBL" id="KAH3673569.1"/>
    </source>
</evidence>
<keyword evidence="4" id="KW-0285">Flavoprotein</keyword>
<dbReference type="GO" id="GO:0005739">
    <property type="term" value="C:mitochondrion"/>
    <property type="evidence" value="ECO:0007669"/>
    <property type="project" value="UniProtKB-SubCell"/>
</dbReference>
<dbReference type="SUPFAM" id="SSF56176">
    <property type="entry name" value="FAD-binding/transporter-associated domain-like"/>
    <property type="match status" value="1"/>
</dbReference>
<dbReference type="SUPFAM" id="SSF55103">
    <property type="entry name" value="FAD-linked oxidases, C-terminal domain"/>
    <property type="match status" value="1"/>
</dbReference>
<dbReference type="FunFam" id="3.30.465.10:FF:000014">
    <property type="entry name" value="D-lactate dehydrogenase (Cytochrome), putative"/>
    <property type="match status" value="1"/>
</dbReference>
<dbReference type="GO" id="GO:0004458">
    <property type="term" value="F:D-lactate dehydrogenase (cytochrome) activity"/>
    <property type="evidence" value="ECO:0007669"/>
    <property type="project" value="UniProtKB-EC"/>
</dbReference>
<gene>
    <name evidence="13" type="ORF">WICMUC_003676</name>
</gene>
<dbReference type="InterPro" id="IPR004113">
    <property type="entry name" value="FAD-bd_oxidored_4_C"/>
</dbReference>
<proteinExistence type="inferred from homology"/>
<dbReference type="EMBL" id="JAEUBF010000974">
    <property type="protein sequence ID" value="KAH3673569.1"/>
    <property type="molecule type" value="Genomic_DNA"/>
</dbReference>
<comment type="catalytic activity">
    <reaction evidence="10">
        <text>(R)-lactate + 2 Fe(III)-[cytochrome c] = 2 Fe(II)-[cytochrome c] + pyruvate + 2 H(+)</text>
        <dbReference type="Rhea" id="RHEA:13521"/>
        <dbReference type="Rhea" id="RHEA-COMP:10350"/>
        <dbReference type="Rhea" id="RHEA-COMP:14399"/>
        <dbReference type="ChEBI" id="CHEBI:15361"/>
        <dbReference type="ChEBI" id="CHEBI:15378"/>
        <dbReference type="ChEBI" id="CHEBI:16004"/>
        <dbReference type="ChEBI" id="CHEBI:29033"/>
        <dbReference type="ChEBI" id="CHEBI:29034"/>
        <dbReference type="EC" id="1.1.2.4"/>
    </reaction>
</comment>
<protein>
    <recommendedName>
        <fullName evidence="9">D-lactate dehydrogenase (cytochrome)</fullName>
        <ecNumber evidence="9">1.1.2.4</ecNumber>
    </recommendedName>
    <alternativeName>
        <fullName evidence="11">D-lactate ferricytochrome C oxidoreductase</fullName>
    </alternativeName>
</protein>
<dbReference type="FunFam" id="3.30.70.2740:FF:000001">
    <property type="entry name" value="D-lactate dehydrogenase mitochondrial"/>
    <property type="match status" value="1"/>
</dbReference>
<evidence type="ECO:0000256" key="9">
    <source>
        <dbReference type="ARBA" id="ARBA00038897"/>
    </source>
</evidence>
<evidence type="ECO:0000313" key="14">
    <source>
        <dbReference type="Proteomes" id="UP000769528"/>
    </source>
</evidence>
<dbReference type="InterPro" id="IPR016171">
    <property type="entry name" value="Vanillyl_alc_oxidase_C-sub2"/>
</dbReference>
<accession>A0A9P8PLG0</accession>
<dbReference type="Gene3D" id="3.30.70.2740">
    <property type="match status" value="1"/>
</dbReference>
<sequence length="554" mass="60965">MLARLLRVSKRSPCFRRFNSTKVTPNQTSSKPNFLKPALFFSAGIAATFAYYQITKKTSERPTNSTTKLSSLSPIEYGSEENFQKAINEIKEVLGEEHVSFNESSLDSHNDTFFQTQHPKPGQRPRVIVYPGSTEEVSKVLKIIHKYKIPIIPFSGGTSLEGQFISSRSGITVDVNRLDQVVQLNVEDLDVTVQAAVGWQDLAEHLSPYGLLFGPDPGPGAHISGMCSTNCSGTNAARYGTMKDNVLGLTVVLPDGTIVKTKKRPRKSSAGYNLTGLFIGSEGTLGIITEITLKLHVKPEEETIAIVNFNSISEATKAVSNIIAKGIQLNAVELLDTVMMQVINEGGSTGRTWNEKPTLFFKLGGSKTIVKELVQSVKSITKANGSTNFEFAKSEEEKDALWSARRFALWSTIDWGKRVNGEDSKIYITDVAVPISRLTKVIEETQEDIEKSGFRASILGHVGDGNFHSLISYKDSQKKEVDALVARMVDRALENDGTCTGEHGVGNGKRAFLLKELGEDAIDLMRHIKLAIDPQRLFNADKVFKIDPTDTHDH</sequence>
<dbReference type="GO" id="GO:1903457">
    <property type="term" value="P:lactate catabolic process"/>
    <property type="evidence" value="ECO:0007669"/>
    <property type="project" value="TreeGrafter"/>
</dbReference>
<comment type="cofactor">
    <cofactor evidence="1">
        <name>FAD</name>
        <dbReference type="ChEBI" id="CHEBI:57692"/>
    </cofactor>
</comment>
<keyword evidence="6" id="KW-0809">Transit peptide</keyword>
<dbReference type="PROSITE" id="PS51387">
    <property type="entry name" value="FAD_PCMH"/>
    <property type="match status" value="1"/>
</dbReference>
<comment type="similarity">
    <text evidence="3">Belongs to the FAD-binding oxidoreductase/transferase type 4 family.</text>
</comment>
<reference evidence="13" key="1">
    <citation type="journal article" date="2021" name="Open Biol.">
        <title>Shared evolutionary footprints suggest mitochondrial oxidative damage underlies multiple complex I losses in fungi.</title>
        <authorList>
            <person name="Schikora-Tamarit M.A."/>
            <person name="Marcet-Houben M."/>
            <person name="Nosek J."/>
            <person name="Gabaldon T."/>
        </authorList>
    </citation>
    <scope>NUCLEOTIDE SEQUENCE</scope>
    <source>
        <strain evidence="13">CBS6341</strain>
    </source>
</reference>
<evidence type="ECO:0000256" key="6">
    <source>
        <dbReference type="ARBA" id="ARBA00022946"/>
    </source>
</evidence>
<dbReference type="Gene3D" id="1.10.45.10">
    <property type="entry name" value="Vanillyl-alcohol Oxidase, Chain A, domain 4"/>
    <property type="match status" value="1"/>
</dbReference>
<evidence type="ECO:0000256" key="11">
    <source>
        <dbReference type="ARBA" id="ARBA00083446"/>
    </source>
</evidence>
<keyword evidence="8" id="KW-0496">Mitochondrion</keyword>
<dbReference type="PANTHER" id="PTHR11748:SF111">
    <property type="entry name" value="D-LACTATE DEHYDROGENASE, MITOCHONDRIAL-RELATED"/>
    <property type="match status" value="1"/>
</dbReference>
<dbReference type="InterPro" id="IPR036318">
    <property type="entry name" value="FAD-bd_PCMH-like_sf"/>
</dbReference>
<keyword evidence="7" id="KW-0560">Oxidoreductase</keyword>
<dbReference type="InterPro" id="IPR006094">
    <property type="entry name" value="Oxid_FAD_bind_N"/>
</dbReference>
<reference evidence="13" key="2">
    <citation type="submission" date="2021-01" db="EMBL/GenBank/DDBJ databases">
        <authorList>
            <person name="Schikora-Tamarit M.A."/>
        </authorList>
    </citation>
    <scope>NUCLEOTIDE SEQUENCE</scope>
    <source>
        <strain evidence="13">CBS6341</strain>
    </source>
</reference>
<dbReference type="Pfam" id="PF01565">
    <property type="entry name" value="FAD_binding_4"/>
    <property type="match status" value="1"/>
</dbReference>
<dbReference type="Gene3D" id="3.30.465.10">
    <property type="match status" value="1"/>
</dbReference>
<keyword evidence="14" id="KW-1185">Reference proteome</keyword>
<evidence type="ECO:0000256" key="5">
    <source>
        <dbReference type="ARBA" id="ARBA00022827"/>
    </source>
</evidence>
<evidence type="ECO:0000256" key="1">
    <source>
        <dbReference type="ARBA" id="ARBA00001974"/>
    </source>
</evidence>
<dbReference type="OrthoDB" id="7786253at2759"/>
<keyword evidence="5" id="KW-0274">FAD</keyword>
<evidence type="ECO:0000259" key="12">
    <source>
        <dbReference type="PROSITE" id="PS51387"/>
    </source>
</evidence>
<evidence type="ECO:0000256" key="4">
    <source>
        <dbReference type="ARBA" id="ARBA00022630"/>
    </source>
</evidence>
<dbReference type="Pfam" id="PF02913">
    <property type="entry name" value="FAD-oxidase_C"/>
    <property type="match status" value="1"/>
</dbReference>
<feature type="domain" description="FAD-binding PCMH-type" evidence="12">
    <location>
        <begin position="120"/>
        <end position="298"/>
    </location>
</feature>
<dbReference type="EC" id="1.1.2.4" evidence="9"/>
<comment type="subcellular location">
    <subcellularLocation>
        <location evidence="2">Mitochondrion</location>
    </subcellularLocation>
</comment>
<evidence type="ECO:0000256" key="8">
    <source>
        <dbReference type="ARBA" id="ARBA00023128"/>
    </source>
</evidence>
<dbReference type="GO" id="GO:0071949">
    <property type="term" value="F:FAD binding"/>
    <property type="evidence" value="ECO:0007669"/>
    <property type="project" value="InterPro"/>
</dbReference>
<dbReference type="GO" id="GO:0008720">
    <property type="term" value="F:D-lactate dehydrogenase (NAD+) activity"/>
    <property type="evidence" value="ECO:0007669"/>
    <property type="project" value="TreeGrafter"/>
</dbReference>
<dbReference type="InterPro" id="IPR016166">
    <property type="entry name" value="FAD-bd_PCMH"/>
</dbReference>
<name>A0A9P8PLG0_9ASCO</name>